<dbReference type="Proteomes" id="UP000515561">
    <property type="component" value="Chromosome"/>
</dbReference>
<dbReference type="Gene3D" id="3.90.1200.10">
    <property type="match status" value="1"/>
</dbReference>
<protein>
    <recommendedName>
        <fullName evidence="1">Aminoglycoside phosphotransferase domain-containing protein</fullName>
    </recommendedName>
</protein>
<dbReference type="InterPro" id="IPR051678">
    <property type="entry name" value="AGP_Transferase"/>
</dbReference>
<organism evidence="2 3">
    <name type="scientific">Anaerocolumna cellulosilytica</name>
    <dbReference type="NCBI Taxonomy" id="433286"/>
    <lineage>
        <taxon>Bacteria</taxon>
        <taxon>Bacillati</taxon>
        <taxon>Bacillota</taxon>
        <taxon>Clostridia</taxon>
        <taxon>Lachnospirales</taxon>
        <taxon>Lachnospiraceae</taxon>
        <taxon>Anaerocolumna</taxon>
    </lineage>
</organism>
<name>A0A6S6QQJ9_9FIRM</name>
<feature type="domain" description="Aminoglycoside phosphotransferase" evidence="1">
    <location>
        <begin position="97"/>
        <end position="137"/>
    </location>
</feature>
<keyword evidence="3" id="KW-1185">Reference proteome</keyword>
<dbReference type="InterPro" id="IPR002575">
    <property type="entry name" value="Aminoglycoside_PTrfase"/>
</dbReference>
<sequence>MDYELLGNIWRLLNVEEQKYIKNQALMILDKMNSIESDYFGGIYKDGRIERFSKWTDSYKNIVETALGDCLRYGSLAENECKIIIEKVNENSRKLNQGIQPKAVFSHMDLHWNNIFIDMSTKQIKGVFDFGSALYIPCYMGYFRLNRGFLSGANCFYHADTICPIEINDYEYECAEILNTLDYFTFLSYKKYLIKKFNFINSNFL</sequence>
<gene>
    <name evidence="2" type="ORF">acsn021_11720</name>
</gene>
<dbReference type="PANTHER" id="PTHR21310">
    <property type="entry name" value="AMINOGLYCOSIDE PHOSPHOTRANSFERASE-RELATED-RELATED"/>
    <property type="match status" value="1"/>
</dbReference>
<dbReference type="EMBL" id="AP023367">
    <property type="protein sequence ID" value="BCJ93603.1"/>
    <property type="molecule type" value="Genomic_DNA"/>
</dbReference>
<evidence type="ECO:0000259" key="1">
    <source>
        <dbReference type="Pfam" id="PF01636"/>
    </source>
</evidence>
<dbReference type="InterPro" id="IPR011009">
    <property type="entry name" value="Kinase-like_dom_sf"/>
</dbReference>
<proteinExistence type="predicted"/>
<dbReference type="SUPFAM" id="SSF56112">
    <property type="entry name" value="Protein kinase-like (PK-like)"/>
    <property type="match status" value="1"/>
</dbReference>
<dbReference type="Pfam" id="PF01636">
    <property type="entry name" value="APH"/>
    <property type="match status" value="1"/>
</dbReference>
<dbReference type="RefSeq" id="WP_184092991.1">
    <property type="nucleotide sequence ID" value="NZ_AP023367.1"/>
</dbReference>
<dbReference type="PANTHER" id="PTHR21310:SF56">
    <property type="entry name" value="AMINOGLYCOSIDE PHOSPHOTRANSFERASE DOMAIN-CONTAINING PROTEIN"/>
    <property type="match status" value="1"/>
</dbReference>
<evidence type="ECO:0000313" key="2">
    <source>
        <dbReference type="EMBL" id="BCJ93603.1"/>
    </source>
</evidence>
<accession>A0A6S6QQJ9</accession>
<reference evidence="2 3" key="1">
    <citation type="journal article" date="2016" name="Int. J. Syst. Evol. Microbiol.">
        <title>Descriptions of Anaerotaenia torta gen. nov., sp. nov. and Anaerocolumna cellulosilytica gen. nov., sp. nov. isolated from a methanogenic reactor of cattle waste.</title>
        <authorList>
            <person name="Uek A."/>
            <person name="Ohtaki Y."/>
            <person name="Kaku N."/>
            <person name="Ueki K."/>
        </authorList>
    </citation>
    <scope>NUCLEOTIDE SEQUENCE [LARGE SCALE GENOMIC DNA]</scope>
    <source>
        <strain evidence="2 3">SN021</strain>
    </source>
</reference>
<dbReference type="KEGG" id="acel:acsn021_11720"/>
<evidence type="ECO:0000313" key="3">
    <source>
        <dbReference type="Proteomes" id="UP000515561"/>
    </source>
</evidence>
<dbReference type="AlphaFoldDB" id="A0A6S6QQJ9"/>